<dbReference type="GO" id="GO:0003677">
    <property type="term" value="F:DNA binding"/>
    <property type="evidence" value="ECO:0007669"/>
    <property type="project" value="InterPro"/>
</dbReference>
<dbReference type="Pfam" id="PF00196">
    <property type="entry name" value="GerE"/>
    <property type="match status" value="1"/>
</dbReference>
<dbReference type="InterPro" id="IPR000792">
    <property type="entry name" value="Tscrpt_reg_LuxR_C"/>
</dbReference>
<gene>
    <name evidence="2" type="ORF">GRI75_05595</name>
</gene>
<evidence type="ECO:0000313" key="2">
    <source>
        <dbReference type="EMBL" id="MXP41119.1"/>
    </source>
</evidence>
<dbReference type="OrthoDB" id="5497412at2"/>
<dbReference type="EMBL" id="WTYK01000002">
    <property type="protein sequence ID" value="MXP41119.1"/>
    <property type="molecule type" value="Genomic_DNA"/>
</dbReference>
<dbReference type="RefSeq" id="WP_160745951.1">
    <property type="nucleotide sequence ID" value="NZ_WTYK01000002.1"/>
</dbReference>
<organism evidence="2 3">
    <name type="scientific">Croceibacterium soli</name>
    <dbReference type="NCBI Taxonomy" id="1739690"/>
    <lineage>
        <taxon>Bacteria</taxon>
        <taxon>Pseudomonadati</taxon>
        <taxon>Pseudomonadota</taxon>
        <taxon>Alphaproteobacteria</taxon>
        <taxon>Sphingomonadales</taxon>
        <taxon>Erythrobacteraceae</taxon>
        <taxon>Croceibacterium</taxon>
    </lineage>
</organism>
<comment type="caution">
    <text evidence="2">The sequence shown here is derived from an EMBL/GenBank/DDBJ whole genome shotgun (WGS) entry which is preliminary data.</text>
</comment>
<dbReference type="InterPro" id="IPR036388">
    <property type="entry name" value="WH-like_DNA-bd_sf"/>
</dbReference>
<proteinExistence type="predicted"/>
<dbReference type="SMART" id="SM00421">
    <property type="entry name" value="HTH_LUXR"/>
    <property type="match status" value="1"/>
</dbReference>
<dbReference type="Proteomes" id="UP000469159">
    <property type="component" value="Unassembled WGS sequence"/>
</dbReference>
<name>A0A6I4UTR1_9SPHN</name>
<feature type="domain" description="HTH luxR-type" evidence="1">
    <location>
        <begin position="148"/>
        <end position="205"/>
    </location>
</feature>
<sequence>MTSGEVRLVQRAGEPVAARGRNSDRELEAMFGRSLVERDARPRVIADAGARLLWSSPSADRLLRQPFPVHIRKGRLCFEDGQATQDGKAFLASLEPEGGRLLFTNPMEDCWVLMSGWAQQEDNRRLLFLTFALSQPARDTRPSGLASYFGLTKAEATVLDQFARLRSPAEIARELQITINTVRSHLKRIHAKMAVTSSVRLLQIVRAFGDS</sequence>
<dbReference type="AlphaFoldDB" id="A0A6I4UTR1"/>
<evidence type="ECO:0000313" key="3">
    <source>
        <dbReference type="Proteomes" id="UP000469159"/>
    </source>
</evidence>
<dbReference type="GO" id="GO:0006355">
    <property type="term" value="P:regulation of DNA-templated transcription"/>
    <property type="evidence" value="ECO:0007669"/>
    <property type="project" value="InterPro"/>
</dbReference>
<dbReference type="InterPro" id="IPR016032">
    <property type="entry name" value="Sig_transdc_resp-reg_C-effctor"/>
</dbReference>
<evidence type="ECO:0000259" key="1">
    <source>
        <dbReference type="SMART" id="SM00421"/>
    </source>
</evidence>
<dbReference type="SUPFAM" id="SSF46894">
    <property type="entry name" value="C-terminal effector domain of the bipartite response regulators"/>
    <property type="match status" value="1"/>
</dbReference>
<protein>
    <recommendedName>
        <fullName evidence="1">HTH luxR-type domain-containing protein</fullName>
    </recommendedName>
</protein>
<dbReference type="Gene3D" id="1.10.10.10">
    <property type="entry name" value="Winged helix-like DNA-binding domain superfamily/Winged helix DNA-binding domain"/>
    <property type="match status" value="1"/>
</dbReference>
<keyword evidence="3" id="KW-1185">Reference proteome</keyword>
<accession>A0A6I4UTR1</accession>
<reference evidence="2 3" key="1">
    <citation type="submission" date="2019-12" db="EMBL/GenBank/DDBJ databases">
        <title>Genomic-based taxomic classification of the family Erythrobacteraceae.</title>
        <authorList>
            <person name="Xu L."/>
        </authorList>
    </citation>
    <scope>NUCLEOTIDE SEQUENCE [LARGE SCALE GENOMIC DNA]</scope>
    <source>
        <strain evidence="2 3">MCCC 1K02066</strain>
    </source>
</reference>